<evidence type="ECO:0000313" key="1">
    <source>
        <dbReference type="EMBL" id="OIW35089.1"/>
    </source>
</evidence>
<accession>A0A1J7JNX8</accession>
<proteinExistence type="predicted"/>
<organism evidence="1 2">
    <name type="scientific">Coniochaeta ligniaria NRRL 30616</name>
    <dbReference type="NCBI Taxonomy" id="1408157"/>
    <lineage>
        <taxon>Eukaryota</taxon>
        <taxon>Fungi</taxon>
        <taxon>Dikarya</taxon>
        <taxon>Ascomycota</taxon>
        <taxon>Pezizomycotina</taxon>
        <taxon>Sordariomycetes</taxon>
        <taxon>Sordariomycetidae</taxon>
        <taxon>Coniochaetales</taxon>
        <taxon>Coniochaetaceae</taxon>
        <taxon>Coniochaeta</taxon>
    </lineage>
</organism>
<keyword evidence="2" id="KW-1185">Reference proteome</keyword>
<dbReference type="Proteomes" id="UP000182658">
    <property type="component" value="Unassembled WGS sequence"/>
</dbReference>
<protein>
    <submittedName>
        <fullName evidence="1">Uncharacterized protein</fullName>
    </submittedName>
</protein>
<name>A0A1J7JNX8_9PEZI</name>
<sequence>MVFSRPAITIRGSVALLSDGLDVVIAPRILQRFWRLNCVKTTREQATPSWPTRSAGGTDHRQSRTWKQVVRLGVGAASGCLEKWHGHGMTAVSTDQTTKRVRTRQARLVTASVLMLKRIYASRHIPAVSVGALEADEHRSRGRQWRTSSQPV</sequence>
<reference evidence="1 2" key="1">
    <citation type="submission" date="2016-10" db="EMBL/GenBank/DDBJ databases">
        <title>Draft genome sequence of Coniochaeta ligniaria NRRL30616, a lignocellulolytic fungus for bioabatement of inhibitors in plant biomass hydrolysates.</title>
        <authorList>
            <consortium name="DOE Joint Genome Institute"/>
            <person name="Jimenez D.J."/>
            <person name="Hector R.E."/>
            <person name="Riley R."/>
            <person name="Sun H."/>
            <person name="Grigoriev I.V."/>
            <person name="Van Elsas J.D."/>
            <person name="Nichols N.N."/>
        </authorList>
    </citation>
    <scope>NUCLEOTIDE SEQUENCE [LARGE SCALE GENOMIC DNA]</scope>
    <source>
        <strain evidence="1 2">NRRL 30616</strain>
    </source>
</reference>
<dbReference type="InParanoid" id="A0A1J7JNX8"/>
<dbReference type="AlphaFoldDB" id="A0A1J7JNX8"/>
<evidence type="ECO:0000313" key="2">
    <source>
        <dbReference type="Proteomes" id="UP000182658"/>
    </source>
</evidence>
<gene>
    <name evidence="1" type="ORF">CONLIGDRAFT_41246</name>
</gene>
<dbReference type="EMBL" id="KV875093">
    <property type="protein sequence ID" value="OIW35089.1"/>
    <property type="molecule type" value="Genomic_DNA"/>
</dbReference>